<keyword evidence="2" id="KW-1185">Reference proteome</keyword>
<name>A0ABQ4NAA6_9BACL</name>
<protein>
    <submittedName>
        <fullName evidence="1">Uncharacterized protein</fullName>
    </submittedName>
</protein>
<comment type="caution">
    <text evidence="1">The sequence shown here is derived from an EMBL/GenBank/DDBJ whole genome shotgun (WGS) entry which is preliminary data.</text>
</comment>
<dbReference type="Proteomes" id="UP000680304">
    <property type="component" value="Unassembled WGS sequence"/>
</dbReference>
<accession>A0ABQ4NAA6</accession>
<dbReference type="EMBL" id="BOVJ01000120">
    <property type="protein sequence ID" value="GIQ65111.1"/>
    <property type="molecule type" value="Genomic_DNA"/>
</dbReference>
<gene>
    <name evidence="1" type="ORF">PACILC2_36790</name>
</gene>
<evidence type="ECO:0000313" key="2">
    <source>
        <dbReference type="Proteomes" id="UP000680304"/>
    </source>
</evidence>
<sequence>MQYSLRPYSIGIERLLENLEGVPDFDMKGIEFGNVLAARFGAVQPMAKLFQEERIAFYYERLDVRFGARLCENVGLSKRV</sequence>
<organism evidence="1 2">
    <name type="scientific">Paenibacillus cisolokensis</name>
    <dbReference type="NCBI Taxonomy" id="1658519"/>
    <lineage>
        <taxon>Bacteria</taxon>
        <taxon>Bacillati</taxon>
        <taxon>Bacillota</taxon>
        <taxon>Bacilli</taxon>
        <taxon>Bacillales</taxon>
        <taxon>Paenibacillaceae</taxon>
        <taxon>Paenibacillus</taxon>
    </lineage>
</organism>
<reference evidence="1 2" key="1">
    <citation type="submission" date="2021-04" db="EMBL/GenBank/DDBJ databases">
        <title>Draft genome sequence of Paenibacillus cisolokensis, LC2-13A.</title>
        <authorList>
            <person name="Uke A."/>
            <person name="Chhe C."/>
            <person name="Baramee S."/>
            <person name="Kosugi A."/>
        </authorList>
    </citation>
    <scope>NUCLEOTIDE SEQUENCE [LARGE SCALE GENOMIC DNA]</scope>
    <source>
        <strain evidence="1 2">LC2-13A</strain>
    </source>
</reference>
<proteinExistence type="predicted"/>
<evidence type="ECO:0000313" key="1">
    <source>
        <dbReference type="EMBL" id="GIQ65111.1"/>
    </source>
</evidence>